<dbReference type="RefSeq" id="WP_153128901.1">
    <property type="nucleotide sequence ID" value="NZ_VZCW01000291.1"/>
</dbReference>
<sequence>MKSAVKKVRPIKPGDLQSPPKIRKKVRPIKPGDLQSPTKNKILGAKYLEKEALRLKNTHLLAKKAKYYERMTRF</sequence>
<proteinExistence type="predicted"/>
<dbReference type="EMBL" id="VZCW01000291">
    <property type="protein sequence ID" value="MQN13326.1"/>
    <property type="molecule type" value="Genomic_DNA"/>
</dbReference>
<reference evidence="3" key="1">
    <citation type="submission" date="2019-09" db="EMBL/GenBank/DDBJ databases">
        <title>Distinct polysaccharide growth profiles of human intestinal Prevotella copri isolates.</title>
        <authorList>
            <person name="Fehlner-Peach H."/>
            <person name="Magnabosco C."/>
            <person name="Raghavan V."/>
            <person name="Scher J.U."/>
            <person name="Tett A."/>
            <person name="Cox L.M."/>
            <person name="Gottsegen C."/>
            <person name="Watters A."/>
            <person name="Wiltshire- Gordon J.D."/>
            <person name="Segata N."/>
            <person name="Bonneau R."/>
            <person name="Littman D.R."/>
        </authorList>
    </citation>
    <scope>NUCLEOTIDE SEQUENCE [LARGE SCALE GENOMIC DNA]</scope>
    <source>
        <strain evidence="3">iAQ1179</strain>
    </source>
</reference>
<accession>A0AA90UHP9</accession>
<evidence type="ECO:0000313" key="3">
    <source>
        <dbReference type="Proteomes" id="UP000442105"/>
    </source>
</evidence>
<feature type="region of interest" description="Disordered" evidence="1">
    <location>
        <begin position="1"/>
        <end position="37"/>
    </location>
</feature>
<gene>
    <name evidence="2" type="ORF">F7D95_11025</name>
</gene>
<comment type="caution">
    <text evidence="2">The sequence shown here is derived from an EMBL/GenBank/DDBJ whole genome shotgun (WGS) entry which is preliminary data.</text>
</comment>
<protein>
    <submittedName>
        <fullName evidence="2">Uncharacterized protein</fullName>
    </submittedName>
</protein>
<evidence type="ECO:0000313" key="2">
    <source>
        <dbReference type="EMBL" id="MQN13326.1"/>
    </source>
</evidence>
<dbReference type="AlphaFoldDB" id="A0AA90UHP9"/>
<name>A0AA90UHP9_9BACT</name>
<dbReference type="Proteomes" id="UP000442105">
    <property type="component" value="Unassembled WGS sequence"/>
</dbReference>
<feature type="compositionally biased region" description="Basic residues" evidence="1">
    <location>
        <begin position="1"/>
        <end position="10"/>
    </location>
</feature>
<organism evidence="2 3">
    <name type="scientific">Segatella copri</name>
    <dbReference type="NCBI Taxonomy" id="165179"/>
    <lineage>
        <taxon>Bacteria</taxon>
        <taxon>Pseudomonadati</taxon>
        <taxon>Bacteroidota</taxon>
        <taxon>Bacteroidia</taxon>
        <taxon>Bacteroidales</taxon>
        <taxon>Prevotellaceae</taxon>
        <taxon>Segatella</taxon>
    </lineage>
</organism>
<evidence type="ECO:0000256" key="1">
    <source>
        <dbReference type="SAM" id="MobiDB-lite"/>
    </source>
</evidence>